<dbReference type="RefSeq" id="WP_369453977.1">
    <property type="nucleotide sequence ID" value="NZ_JBGCUO010000001.1"/>
</dbReference>
<gene>
    <name evidence="6" type="ORF">AB5I84_01060</name>
</gene>
<dbReference type="InterPro" id="IPR035909">
    <property type="entry name" value="CheB_C"/>
</dbReference>
<comment type="catalytic activity">
    <reaction evidence="3">
        <text>[protein]-L-glutamate 5-O-methyl ester + H2O = L-glutamyl-[protein] + methanol + H(+)</text>
        <dbReference type="Rhea" id="RHEA:23236"/>
        <dbReference type="Rhea" id="RHEA-COMP:10208"/>
        <dbReference type="Rhea" id="RHEA-COMP:10311"/>
        <dbReference type="ChEBI" id="CHEBI:15377"/>
        <dbReference type="ChEBI" id="CHEBI:15378"/>
        <dbReference type="ChEBI" id="CHEBI:17790"/>
        <dbReference type="ChEBI" id="CHEBI:29973"/>
        <dbReference type="ChEBI" id="CHEBI:82795"/>
        <dbReference type="EC" id="3.1.1.61"/>
    </reaction>
</comment>
<dbReference type="PANTHER" id="PTHR42872">
    <property type="entry name" value="PROTEIN-GLUTAMATE METHYLESTERASE/PROTEIN-GLUTAMINE GLUTAMINASE"/>
    <property type="match status" value="1"/>
</dbReference>
<protein>
    <recommendedName>
        <fullName evidence="2">protein-glutamate methylesterase</fullName>
        <ecNumber evidence="2">3.1.1.61</ecNumber>
    </recommendedName>
</protein>
<organism evidence="6 7">
    <name type="scientific">Isoalcanivorax beigongshangi</name>
    <dbReference type="NCBI Taxonomy" id="3238810"/>
    <lineage>
        <taxon>Bacteria</taxon>
        <taxon>Pseudomonadati</taxon>
        <taxon>Pseudomonadota</taxon>
        <taxon>Gammaproteobacteria</taxon>
        <taxon>Oceanospirillales</taxon>
        <taxon>Alcanivoracaceae</taxon>
        <taxon>Isoalcanivorax</taxon>
    </lineage>
</organism>
<dbReference type="EC" id="3.1.1.61" evidence="2"/>
<evidence type="ECO:0000256" key="4">
    <source>
        <dbReference type="PROSITE-ProRule" id="PRU00050"/>
    </source>
</evidence>
<evidence type="ECO:0000256" key="2">
    <source>
        <dbReference type="ARBA" id="ARBA00039140"/>
    </source>
</evidence>
<proteinExistence type="predicted"/>
<dbReference type="Gene3D" id="3.40.50.180">
    <property type="entry name" value="Methylesterase CheB, C-terminal domain"/>
    <property type="match status" value="1"/>
</dbReference>
<evidence type="ECO:0000256" key="3">
    <source>
        <dbReference type="ARBA" id="ARBA00048267"/>
    </source>
</evidence>
<dbReference type="PROSITE" id="PS50122">
    <property type="entry name" value="CHEB"/>
    <property type="match status" value="1"/>
</dbReference>
<keyword evidence="7" id="KW-1185">Reference proteome</keyword>
<feature type="active site" evidence="4">
    <location>
        <position position="132"/>
    </location>
</feature>
<comment type="caution">
    <text evidence="6">The sequence shown here is derived from an EMBL/GenBank/DDBJ whole genome shotgun (WGS) entry which is preliminary data.</text>
</comment>
<dbReference type="PANTHER" id="PTHR42872:SF6">
    <property type="entry name" value="PROTEIN-GLUTAMATE METHYLESTERASE_PROTEIN-GLUTAMINE GLUTAMINASE"/>
    <property type="match status" value="1"/>
</dbReference>
<reference evidence="6 7" key="1">
    <citation type="submission" date="2024-07" db="EMBL/GenBank/DDBJ databases">
        <authorList>
            <person name="Ren Q."/>
        </authorList>
    </citation>
    <scope>NUCLEOTIDE SEQUENCE [LARGE SCALE GENOMIC DNA]</scope>
    <source>
        <strain evidence="6 7">REN37</strain>
    </source>
</reference>
<feature type="active site" evidence="4">
    <location>
        <position position="252"/>
    </location>
</feature>
<evidence type="ECO:0000256" key="1">
    <source>
        <dbReference type="ARBA" id="ARBA00022801"/>
    </source>
</evidence>
<keyword evidence="4" id="KW-0145">Chemotaxis</keyword>
<accession>A0ABV4AD20</accession>
<evidence type="ECO:0000313" key="7">
    <source>
        <dbReference type="Proteomes" id="UP001562065"/>
    </source>
</evidence>
<feature type="domain" description="CheB-type methylesterase" evidence="5">
    <location>
        <begin position="120"/>
        <end position="310"/>
    </location>
</feature>
<keyword evidence="1 4" id="KW-0378">Hydrolase</keyword>
<sequence>MTPAPRIGVIADSRRQGQALAHTIGELGYRVAFAAAPDALPVDWLQQPPALLVVELEDGTSDHGFLAWLLDQVQMPILFGDGSAPATIAPDYPRWRRRLAHKLNAYLGPPAGRHHAPLPVETGLQVWLLAASLGGPAAVKLFLDCLPAGLPVAFVLAQHIDGHALELLPRVLTRDNSYQCEVARPGSRLAPGRVLLAPVQSALQFDSEGTVQWTHQPWQGAYSPSIDQLMAALADTFGAAAGALVFSGMGADGAVGALALAAAGGQVWAQSADSCAISSQPDAARASGVVTFTGAPEQLAAQLVAWNRQRLHRAGVDG</sequence>
<feature type="active site" evidence="4">
    <location>
        <position position="159"/>
    </location>
</feature>
<evidence type="ECO:0000259" key="5">
    <source>
        <dbReference type="PROSITE" id="PS50122"/>
    </source>
</evidence>
<dbReference type="InterPro" id="IPR000673">
    <property type="entry name" value="Sig_transdc_resp-reg_Me-estase"/>
</dbReference>
<dbReference type="Proteomes" id="UP001562065">
    <property type="component" value="Unassembled WGS sequence"/>
</dbReference>
<evidence type="ECO:0000313" key="6">
    <source>
        <dbReference type="EMBL" id="MEY1660734.1"/>
    </source>
</evidence>
<dbReference type="EMBL" id="JBGCUO010000001">
    <property type="protein sequence ID" value="MEY1660734.1"/>
    <property type="molecule type" value="Genomic_DNA"/>
</dbReference>
<dbReference type="SUPFAM" id="SSF52738">
    <property type="entry name" value="Methylesterase CheB, C-terminal domain"/>
    <property type="match status" value="1"/>
</dbReference>
<dbReference type="Pfam" id="PF01339">
    <property type="entry name" value="CheB_methylest"/>
    <property type="match status" value="1"/>
</dbReference>
<name>A0ABV4AD20_9GAMM</name>